<evidence type="ECO:0000256" key="5">
    <source>
        <dbReference type="PROSITE-ProRule" id="PRU00089"/>
    </source>
</evidence>
<evidence type="ECO:0000256" key="3">
    <source>
        <dbReference type="ARBA" id="ARBA00071019"/>
    </source>
</evidence>
<dbReference type="SUPFAM" id="SSF46785">
    <property type="entry name" value="Winged helix' DNA-binding domain"/>
    <property type="match status" value="1"/>
</dbReference>
<dbReference type="GO" id="GO:1990837">
    <property type="term" value="F:sequence-specific double-stranded DNA binding"/>
    <property type="evidence" value="ECO:0007669"/>
    <property type="project" value="TreeGrafter"/>
</dbReference>
<evidence type="ECO:0000313" key="9">
    <source>
        <dbReference type="Proteomes" id="UP001328107"/>
    </source>
</evidence>
<keyword evidence="9" id="KW-1185">Reference proteome</keyword>
<evidence type="ECO:0000256" key="6">
    <source>
        <dbReference type="SAM" id="MobiDB-lite"/>
    </source>
</evidence>
<organism evidence="8 9">
    <name type="scientific">Pristionchus mayeri</name>
    <dbReference type="NCBI Taxonomy" id="1317129"/>
    <lineage>
        <taxon>Eukaryota</taxon>
        <taxon>Metazoa</taxon>
        <taxon>Ecdysozoa</taxon>
        <taxon>Nematoda</taxon>
        <taxon>Chromadorea</taxon>
        <taxon>Rhabditida</taxon>
        <taxon>Rhabditina</taxon>
        <taxon>Diplogasteromorpha</taxon>
        <taxon>Diplogasteroidea</taxon>
        <taxon>Neodiplogasteridae</taxon>
        <taxon>Pristionchus</taxon>
    </lineage>
</organism>
<evidence type="ECO:0000256" key="1">
    <source>
        <dbReference type="ARBA" id="ARBA00023125"/>
    </source>
</evidence>
<proteinExistence type="predicted"/>
<comment type="subcellular location">
    <subcellularLocation>
        <location evidence="5">Nucleus</location>
    </subcellularLocation>
</comment>
<dbReference type="GO" id="GO:0006357">
    <property type="term" value="P:regulation of transcription by RNA polymerase II"/>
    <property type="evidence" value="ECO:0007669"/>
    <property type="project" value="TreeGrafter"/>
</dbReference>
<evidence type="ECO:0000256" key="2">
    <source>
        <dbReference type="ARBA" id="ARBA00056063"/>
    </source>
</evidence>
<comment type="caution">
    <text evidence="8">The sequence shown here is derived from an EMBL/GenBank/DDBJ whole genome shotgun (WGS) entry which is preliminary data.</text>
</comment>
<dbReference type="Pfam" id="PF00250">
    <property type="entry name" value="Forkhead"/>
    <property type="match status" value="1"/>
</dbReference>
<keyword evidence="1 5" id="KW-0238">DNA-binding</keyword>
<dbReference type="GO" id="GO:0005634">
    <property type="term" value="C:nucleus"/>
    <property type="evidence" value="ECO:0007669"/>
    <property type="project" value="UniProtKB-SubCell"/>
</dbReference>
<dbReference type="Gene3D" id="1.10.10.10">
    <property type="entry name" value="Winged helix-like DNA-binding domain superfamily/Winged helix DNA-binding domain"/>
    <property type="match status" value="1"/>
</dbReference>
<sequence length="245" mass="27269">LHLLRLCLLPYLVDPLDPLLSLSLYSASLHLPPHTPFFPCNDPLLSIHDASLEDESLLMPSSPSSLESSSFDSTGTGDSTGAVESEKENAVVVREGDDSKRPNLSYNALIMMAIRNSPEGKLSLSGIYDYITAHYAYYRHSKDKNRKNSIRHNLSLCKSFLRVPREFGDPGKGAYWTIDPHSDEELTLHSTTGKLRRRRAPSSLSPYGVYSTPRPVIPPPPFPLLSPLMQLQQIDPRLLAGLFRS</sequence>
<dbReference type="InterPro" id="IPR036390">
    <property type="entry name" value="WH_DNA-bd_sf"/>
</dbReference>
<name>A0AAN5D1E9_9BILA</name>
<dbReference type="PROSITE" id="PS50039">
    <property type="entry name" value="FORK_HEAD_3"/>
    <property type="match status" value="1"/>
</dbReference>
<dbReference type="AlphaFoldDB" id="A0AAN5D1E9"/>
<dbReference type="Proteomes" id="UP001328107">
    <property type="component" value="Unassembled WGS sequence"/>
</dbReference>
<dbReference type="SMART" id="SM00339">
    <property type="entry name" value="FH"/>
    <property type="match status" value="1"/>
</dbReference>
<dbReference type="EMBL" id="BTRK01000005">
    <property type="protein sequence ID" value="GMR54070.1"/>
    <property type="molecule type" value="Genomic_DNA"/>
</dbReference>
<feature type="compositionally biased region" description="Low complexity" evidence="6">
    <location>
        <begin position="57"/>
        <end position="81"/>
    </location>
</feature>
<feature type="region of interest" description="Disordered" evidence="6">
    <location>
        <begin position="57"/>
        <end position="96"/>
    </location>
</feature>
<feature type="domain" description="Fork-head" evidence="7">
    <location>
        <begin position="101"/>
        <end position="197"/>
    </location>
</feature>
<dbReference type="InterPro" id="IPR001766">
    <property type="entry name" value="Fork_head_dom"/>
</dbReference>
<accession>A0AAN5D1E9</accession>
<dbReference type="PRINTS" id="PR00053">
    <property type="entry name" value="FORKHEAD"/>
</dbReference>
<feature type="DNA-binding region" description="Fork-head" evidence="5">
    <location>
        <begin position="101"/>
        <end position="197"/>
    </location>
</feature>
<evidence type="ECO:0000259" key="7">
    <source>
        <dbReference type="PROSITE" id="PS50039"/>
    </source>
</evidence>
<dbReference type="InterPro" id="IPR036388">
    <property type="entry name" value="WH-like_DNA-bd_sf"/>
</dbReference>
<dbReference type="GO" id="GO:0003700">
    <property type="term" value="F:DNA-binding transcription factor activity"/>
    <property type="evidence" value="ECO:0007669"/>
    <property type="project" value="InterPro"/>
</dbReference>
<keyword evidence="5" id="KW-0539">Nucleus</keyword>
<protein>
    <recommendedName>
        <fullName evidence="3">Forkhead box protein fkh-2</fullName>
    </recommendedName>
    <alternativeName>
        <fullName evidence="4">Forkhead transcription factor family member fkh-2</fullName>
    </alternativeName>
</protein>
<feature type="non-terminal residue" evidence="8">
    <location>
        <position position="1"/>
    </location>
</feature>
<evidence type="ECO:0000313" key="8">
    <source>
        <dbReference type="EMBL" id="GMR54070.1"/>
    </source>
</evidence>
<dbReference type="InterPro" id="IPR047208">
    <property type="entry name" value="FOXG1"/>
</dbReference>
<comment type="function">
    <text evidence="2">Transcription factor. Plays a role in embryogenesis and later development, perhaps acting redundantly with forkhead protein pes-1.</text>
</comment>
<evidence type="ECO:0000256" key="4">
    <source>
        <dbReference type="ARBA" id="ARBA00077297"/>
    </source>
</evidence>
<dbReference type="PANTHER" id="PTHR46617">
    <property type="entry name" value="FORKHEAD BOX PROTEIN G1"/>
    <property type="match status" value="1"/>
</dbReference>
<feature type="compositionally biased region" description="Basic and acidic residues" evidence="6">
    <location>
        <begin position="84"/>
        <end position="96"/>
    </location>
</feature>
<reference evidence="9" key="1">
    <citation type="submission" date="2022-10" db="EMBL/GenBank/DDBJ databases">
        <title>Genome assembly of Pristionchus species.</title>
        <authorList>
            <person name="Yoshida K."/>
            <person name="Sommer R.J."/>
        </authorList>
    </citation>
    <scope>NUCLEOTIDE SEQUENCE [LARGE SCALE GENOMIC DNA]</scope>
    <source>
        <strain evidence="9">RS5460</strain>
    </source>
</reference>
<dbReference type="PANTHER" id="PTHR46617:SF3">
    <property type="entry name" value="FORKHEAD BOX PROTEIN G1"/>
    <property type="match status" value="1"/>
</dbReference>
<dbReference type="FunFam" id="1.10.10.10:FF:000135">
    <property type="entry name" value="forkhead box protein G1"/>
    <property type="match status" value="1"/>
</dbReference>
<dbReference type="CDD" id="cd00059">
    <property type="entry name" value="FH_FOX"/>
    <property type="match status" value="1"/>
</dbReference>
<gene>
    <name evidence="8" type="ORF">PMAYCL1PPCAC_24265</name>
</gene>